<reference evidence="1" key="1">
    <citation type="submission" date="2022-06" db="EMBL/GenBank/DDBJ databases">
        <title>Devosia sp. XJ19-45 genome assembly.</title>
        <authorList>
            <person name="Li B."/>
            <person name="Cai M."/>
            <person name="Nie G."/>
            <person name="Li W."/>
        </authorList>
    </citation>
    <scope>NUCLEOTIDE SEQUENCE</scope>
    <source>
        <strain evidence="1">XJ19-45</strain>
    </source>
</reference>
<evidence type="ECO:0000313" key="1">
    <source>
        <dbReference type="EMBL" id="MCP8886523.1"/>
    </source>
</evidence>
<dbReference type="Proteomes" id="UP001060275">
    <property type="component" value="Unassembled WGS sequence"/>
</dbReference>
<accession>A0A9Q4FRT5</accession>
<dbReference type="EMBL" id="JAMWDU010000002">
    <property type="protein sequence ID" value="MCP8886523.1"/>
    <property type="molecule type" value="Genomic_DNA"/>
</dbReference>
<dbReference type="GO" id="GO:0003677">
    <property type="term" value="F:DNA binding"/>
    <property type="evidence" value="ECO:0007669"/>
    <property type="project" value="InterPro"/>
</dbReference>
<evidence type="ECO:0000313" key="2">
    <source>
        <dbReference type="Proteomes" id="UP001060275"/>
    </source>
</evidence>
<proteinExistence type="predicted"/>
<name>A0A9Q4FRT5_9HYPH</name>
<dbReference type="RefSeq" id="WP_254673790.1">
    <property type="nucleotide sequence ID" value="NZ_JAMWDU010000002.1"/>
</dbReference>
<protein>
    <submittedName>
        <fullName evidence="1">Uncharacterized protein</fullName>
    </submittedName>
</protein>
<keyword evidence="2" id="KW-1185">Reference proteome</keyword>
<gene>
    <name evidence="1" type="ORF">NF348_05350</name>
</gene>
<dbReference type="InterPro" id="IPR036835">
    <property type="entry name" value="SeqA_DNA-bd_C_sf"/>
</dbReference>
<organism evidence="1 2">
    <name type="scientific">Devosia ureilytica</name>
    <dbReference type="NCBI Taxonomy" id="2952754"/>
    <lineage>
        <taxon>Bacteria</taxon>
        <taxon>Pseudomonadati</taxon>
        <taxon>Pseudomonadota</taxon>
        <taxon>Alphaproteobacteria</taxon>
        <taxon>Hyphomicrobiales</taxon>
        <taxon>Devosiaceae</taxon>
        <taxon>Devosia</taxon>
    </lineage>
</organism>
<comment type="caution">
    <text evidence="1">The sequence shown here is derived from an EMBL/GenBank/DDBJ whole genome shotgun (WGS) entry which is preliminary data.</text>
</comment>
<dbReference type="Gene3D" id="1.20.1380.10">
    <property type="entry name" value="Replication modulator SeqA, C-terminal DNA-binding domain"/>
    <property type="match status" value="1"/>
</dbReference>
<dbReference type="AlphaFoldDB" id="A0A9Q4FRT5"/>
<sequence length="179" mass="20405">MRDIQIDLDVHRRIEAGRLSFEEDENLILRRLLGIDRANPSSTQTRVRATRSSGAYSTFIGRTPVEANNLKELLRRSILIAENMQPGLIERLSREVTPKGRHIVAKSPNALYPKAHLVEFAERLDDTWWFDSNVGKNQVVAYLRKIAKILMLTDLPTISKRSEKTTVNLDDIELDLSGI</sequence>